<keyword evidence="5" id="KW-0997">Cell inner membrane</keyword>
<gene>
    <name evidence="11" type="ORF">JMUB590_0107</name>
</gene>
<evidence type="ECO:0000259" key="10">
    <source>
        <dbReference type="PROSITE" id="PS50893"/>
    </source>
</evidence>
<dbReference type="Gene3D" id="3.40.50.300">
    <property type="entry name" value="P-loop containing nucleotide triphosphate hydrolases"/>
    <property type="match status" value="1"/>
</dbReference>
<dbReference type="InterPro" id="IPR003439">
    <property type="entry name" value="ABC_transporter-like_ATP-bd"/>
</dbReference>
<comment type="subcellular location">
    <subcellularLocation>
        <location evidence="1">Cell membrane</location>
        <topology evidence="1">Peripheral membrane protein</topology>
    </subcellularLocation>
</comment>
<dbReference type="SMART" id="SM00382">
    <property type="entry name" value="AAA"/>
    <property type="match status" value="1"/>
</dbReference>
<keyword evidence="6" id="KW-0547">Nucleotide-binding</keyword>
<evidence type="ECO:0000256" key="1">
    <source>
        <dbReference type="ARBA" id="ARBA00004202"/>
    </source>
</evidence>
<dbReference type="InterPro" id="IPR017871">
    <property type="entry name" value="ABC_transporter-like_CS"/>
</dbReference>
<dbReference type="Pfam" id="PF00005">
    <property type="entry name" value="ABC_tran"/>
    <property type="match status" value="1"/>
</dbReference>
<keyword evidence="9" id="KW-0472">Membrane</keyword>
<feature type="domain" description="ABC transporter" evidence="10">
    <location>
        <begin position="31"/>
        <end position="261"/>
    </location>
</feature>
<keyword evidence="7 11" id="KW-0067">ATP-binding</keyword>
<dbReference type="SUPFAM" id="SSF52540">
    <property type="entry name" value="P-loop containing nucleoside triphosphate hydrolases"/>
    <property type="match status" value="1"/>
</dbReference>
<dbReference type="InterPro" id="IPR003593">
    <property type="entry name" value="AAA+_ATPase"/>
</dbReference>
<evidence type="ECO:0000256" key="6">
    <source>
        <dbReference type="ARBA" id="ARBA00022741"/>
    </source>
</evidence>
<dbReference type="PANTHER" id="PTHR43297:SF14">
    <property type="entry name" value="ATPASE AAA-TYPE CORE DOMAIN-CONTAINING PROTEIN"/>
    <property type="match status" value="1"/>
</dbReference>
<evidence type="ECO:0000313" key="11">
    <source>
        <dbReference type="EMBL" id="BBD91217.1"/>
    </source>
</evidence>
<comment type="similarity">
    <text evidence="2">Belongs to the ABC transporter superfamily.</text>
</comment>
<evidence type="ECO:0000256" key="3">
    <source>
        <dbReference type="ARBA" id="ARBA00022448"/>
    </source>
</evidence>
<evidence type="ECO:0000256" key="2">
    <source>
        <dbReference type="ARBA" id="ARBA00005417"/>
    </source>
</evidence>
<keyword evidence="4" id="KW-1003">Cell membrane</keyword>
<evidence type="ECO:0000256" key="5">
    <source>
        <dbReference type="ARBA" id="ARBA00022519"/>
    </source>
</evidence>
<keyword evidence="12" id="KW-1185">Reference proteome</keyword>
<accession>A0ABM7FRZ4</accession>
<protein>
    <submittedName>
        <fullName evidence="11">ABC transporter, ATP-binding protein</fullName>
    </submittedName>
</protein>
<dbReference type="GO" id="GO:0005524">
    <property type="term" value="F:ATP binding"/>
    <property type="evidence" value="ECO:0007669"/>
    <property type="project" value="UniProtKB-KW"/>
</dbReference>
<dbReference type="PANTHER" id="PTHR43297">
    <property type="entry name" value="OLIGOPEPTIDE TRANSPORT ATP-BINDING PROTEIN APPD"/>
    <property type="match status" value="1"/>
</dbReference>
<dbReference type="InterPro" id="IPR027417">
    <property type="entry name" value="P-loop_NTPase"/>
</dbReference>
<dbReference type="Proteomes" id="UP000274772">
    <property type="component" value="Chromosome"/>
</dbReference>
<sequence length="271" mass="31266">MALFLSWLTFRRLCLIIPNHQQKDNEIIHILKVKELNIYHREQPLIKSVALDVGRGDFHCIIGESGSGKSLLTRTILGMEKASLTYEGHVEINLDKTDAMFQDVHSNLFQNMTLEKHFQYLYEATQSNLSQQQRNAEVVQMLQMLGFDNGEELLNYYPFELSGGMAQRVAFIMSLIRQPECLVVDEPTSALDKENSDKFMRYLIDAVNRYNMTIIFVTHDLNLVRTYATHISIMQHGEIIESGKATTILENPKHDYTKKLISIAQRRRNDA</sequence>
<evidence type="ECO:0000256" key="9">
    <source>
        <dbReference type="ARBA" id="ARBA00023136"/>
    </source>
</evidence>
<evidence type="ECO:0000256" key="7">
    <source>
        <dbReference type="ARBA" id="ARBA00022840"/>
    </source>
</evidence>
<reference evidence="11 12" key="1">
    <citation type="submission" date="2018-05" db="EMBL/GenBank/DDBJ databases">
        <title>Complete genome sequencing of three human clinical isolates of Staphylococcus caprae reveals virulence factors similar to those of S. epidermidis and S. capitis.</title>
        <authorList>
            <person name="Watanabe S."/>
            <person name="Cui L."/>
        </authorList>
    </citation>
    <scope>NUCLEOTIDE SEQUENCE [LARGE SCALE GENOMIC DNA]</scope>
    <source>
        <strain evidence="11 12">JMUB590</strain>
    </source>
</reference>
<dbReference type="PROSITE" id="PS50893">
    <property type="entry name" value="ABC_TRANSPORTER_2"/>
    <property type="match status" value="1"/>
</dbReference>
<keyword evidence="3" id="KW-0813">Transport</keyword>
<organism evidence="11 12">
    <name type="scientific">Staphylococcus caprae</name>
    <dbReference type="NCBI Taxonomy" id="29380"/>
    <lineage>
        <taxon>Bacteria</taxon>
        <taxon>Bacillati</taxon>
        <taxon>Bacillota</taxon>
        <taxon>Bacilli</taxon>
        <taxon>Bacillales</taxon>
        <taxon>Staphylococcaceae</taxon>
        <taxon>Staphylococcus</taxon>
    </lineage>
</organism>
<evidence type="ECO:0000313" key="12">
    <source>
        <dbReference type="Proteomes" id="UP000274772"/>
    </source>
</evidence>
<dbReference type="PROSITE" id="PS00211">
    <property type="entry name" value="ABC_TRANSPORTER_1"/>
    <property type="match status" value="1"/>
</dbReference>
<keyword evidence="8" id="KW-1278">Translocase</keyword>
<dbReference type="EMBL" id="AP018586">
    <property type="protein sequence ID" value="BBD91217.1"/>
    <property type="molecule type" value="Genomic_DNA"/>
</dbReference>
<dbReference type="InterPro" id="IPR050388">
    <property type="entry name" value="ABC_Ni/Peptide_Import"/>
</dbReference>
<proteinExistence type="inferred from homology"/>
<evidence type="ECO:0000256" key="8">
    <source>
        <dbReference type="ARBA" id="ARBA00022967"/>
    </source>
</evidence>
<name>A0ABM7FRZ4_9STAP</name>
<evidence type="ECO:0000256" key="4">
    <source>
        <dbReference type="ARBA" id="ARBA00022475"/>
    </source>
</evidence>